<reference evidence="2" key="1">
    <citation type="submission" date="2020-11" db="EMBL/GenBank/DDBJ databases">
        <authorList>
            <consortium name="DOE Joint Genome Institute"/>
            <person name="Ahrendt S."/>
            <person name="Riley R."/>
            <person name="Andreopoulos W."/>
            <person name="Labutti K."/>
            <person name="Pangilinan J."/>
            <person name="Ruiz-Duenas F.J."/>
            <person name="Barrasa J.M."/>
            <person name="Sanchez-Garcia M."/>
            <person name="Camarero S."/>
            <person name="Miyauchi S."/>
            <person name="Serrano A."/>
            <person name="Linde D."/>
            <person name="Babiker R."/>
            <person name="Drula E."/>
            <person name="Ayuso-Fernandez I."/>
            <person name="Pacheco R."/>
            <person name="Padilla G."/>
            <person name="Ferreira P."/>
            <person name="Barriuso J."/>
            <person name="Kellner H."/>
            <person name="Castanera R."/>
            <person name="Alfaro M."/>
            <person name="Ramirez L."/>
            <person name="Pisabarro A.G."/>
            <person name="Kuo A."/>
            <person name="Tritt A."/>
            <person name="Lipzen A."/>
            <person name="He G."/>
            <person name="Yan M."/>
            <person name="Ng V."/>
            <person name="Cullen D."/>
            <person name="Martin F."/>
            <person name="Rosso M.-N."/>
            <person name="Henrissat B."/>
            <person name="Hibbett D."/>
            <person name="Martinez A.T."/>
            <person name="Grigoriev I.V."/>
        </authorList>
    </citation>
    <scope>NUCLEOTIDE SEQUENCE</scope>
    <source>
        <strain evidence="2">CBS 506.95</strain>
    </source>
</reference>
<gene>
    <name evidence="2" type="ORF">CPB83DRAFT_903277</name>
</gene>
<evidence type="ECO:0000313" key="2">
    <source>
        <dbReference type="EMBL" id="KAF9532745.1"/>
    </source>
</evidence>
<protein>
    <submittedName>
        <fullName evidence="2">Uncharacterized protein</fullName>
    </submittedName>
</protein>
<evidence type="ECO:0000256" key="1">
    <source>
        <dbReference type="SAM" id="MobiDB-lite"/>
    </source>
</evidence>
<evidence type="ECO:0000313" key="3">
    <source>
        <dbReference type="Proteomes" id="UP000807306"/>
    </source>
</evidence>
<name>A0A9P6JUR2_9AGAR</name>
<proteinExistence type="predicted"/>
<feature type="region of interest" description="Disordered" evidence="1">
    <location>
        <begin position="1"/>
        <end position="26"/>
    </location>
</feature>
<keyword evidence="3" id="KW-1185">Reference proteome</keyword>
<comment type="caution">
    <text evidence="2">The sequence shown here is derived from an EMBL/GenBank/DDBJ whole genome shotgun (WGS) entry which is preliminary data.</text>
</comment>
<dbReference type="OrthoDB" id="3222453at2759"/>
<dbReference type="AlphaFoldDB" id="A0A9P6JUR2"/>
<sequence>METQPVQDLPIDDEVEQDEHQSRHSSVLGPYRQQIPFTQFPIYHPTTTSAYQPAVFARSLMSTGHGFAPWQPGANARPEAHLHQGMTIGDVGFIGKNGALQYRFNIFYPSDHPIQPVILPRTFRPIEPPLPEWEIRTISDQIKPGAILTSKGVNVTTLSEDPVELEFKSEAREGAVLVLPEGTTREDLVDTHKLHTYIKEHASDWYQFLNDYSDIPTFAPVANGTLFVVTGTDKTKVYRSALFPTHEDERLRPTSFKYVAKSVNGRVWPSAPSMTSASERLTSAKGEYPSAVFIRGLTVALSKPLWTHGIAPIPLSSLPLYYIPSIPLSGIRSDIAAWFIRGPRNDEDEESTPGEAIFHPAILLLQILLDADPNADVAIVDDSIWCSLMESRSVTVGDVVKLISSVIDTSHIQTIDGVVQFSEHTKENKELTHKEKFQSYIQFFFTGTTRTKTQQQALRKLKKLLSKPDPIPPAPSS</sequence>
<dbReference type="EMBL" id="MU157830">
    <property type="protein sequence ID" value="KAF9532745.1"/>
    <property type="molecule type" value="Genomic_DNA"/>
</dbReference>
<organism evidence="2 3">
    <name type="scientific">Crepidotus variabilis</name>
    <dbReference type="NCBI Taxonomy" id="179855"/>
    <lineage>
        <taxon>Eukaryota</taxon>
        <taxon>Fungi</taxon>
        <taxon>Dikarya</taxon>
        <taxon>Basidiomycota</taxon>
        <taxon>Agaricomycotina</taxon>
        <taxon>Agaricomycetes</taxon>
        <taxon>Agaricomycetidae</taxon>
        <taxon>Agaricales</taxon>
        <taxon>Agaricineae</taxon>
        <taxon>Crepidotaceae</taxon>
        <taxon>Crepidotus</taxon>
    </lineage>
</organism>
<dbReference type="Proteomes" id="UP000807306">
    <property type="component" value="Unassembled WGS sequence"/>
</dbReference>
<accession>A0A9P6JUR2</accession>